<dbReference type="Pfam" id="PF05547">
    <property type="entry name" value="Peptidase_M6"/>
    <property type="match status" value="1"/>
</dbReference>
<keyword evidence="4" id="KW-1185">Reference proteome</keyword>
<proteinExistence type="predicted"/>
<dbReference type="PANTHER" id="PTHR41775">
    <property type="entry name" value="SECRETED PROTEIN-RELATED"/>
    <property type="match status" value="1"/>
</dbReference>
<dbReference type="InterPro" id="IPR008757">
    <property type="entry name" value="Peptidase_M6-like_domain"/>
</dbReference>
<reference evidence="4" key="1">
    <citation type="journal article" date="2013" name="Genome Announc.">
        <title>Draft genome sequence of the ascomycete Phaeoacremonium aleophilum strain UCR-PA7, a causal agent of the esca disease complex in grapevines.</title>
        <authorList>
            <person name="Blanco-Ulate B."/>
            <person name="Rolshausen P."/>
            <person name="Cantu D."/>
        </authorList>
    </citation>
    <scope>NUCLEOTIDE SEQUENCE [LARGE SCALE GENOMIC DNA]</scope>
    <source>
        <strain evidence="4">UCR-PA7</strain>
    </source>
</reference>
<evidence type="ECO:0000313" key="3">
    <source>
        <dbReference type="EMBL" id="EOO00782.1"/>
    </source>
</evidence>
<evidence type="ECO:0000259" key="2">
    <source>
        <dbReference type="Pfam" id="PF05547"/>
    </source>
</evidence>
<dbReference type="eggNOG" id="ENOG502S1RF">
    <property type="taxonomic scope" value="Eukaryota"/>
</dbReference>
<feature type="region of interest" description="Disordered" evidence="1">
    <location>
        <begin position="1"/>
        <end position="21"/>
    </location>
</feature>
<dbReference type="OrthoDB" id="9986966at2759"/>
<dbReference type="GeneID" id="19324113"/>
<evidence type="ECO:0000256" key="1">
    <source>
        <dbReference type="SAM" id="MobiDB-lite"/>
    </source>
</evidence>
<gene>
    <name evidence="3" type="ORF">UCRPA7_3736</name>
</gene>
<dbReference type="AlphaFoldDB" id="R8BN72"/>
<dbReference type="HOGENOM" id="CLU_035035_0_0_1"/>
<dbReference type="GO" id="GO:0006508">
    <property type="term" value="P:proteolysis"/>
    <property type="evidence" value="ECO:0007669"/>
    <property type="project" value="UniProtKB-KW"/>
</dbReference>
<keyword evidence="3" id="KW-0482">Metalloprotease</keyword>
<dbReference type="GO" id="GO:0008237">
    <property type="term" value="F:metallopeptidase activity"/>
    <property type="evidence" value="ECO:0007669"/>
    <property type="project" value="UniProtKB-KW"/>
</dbReference>
<dbReference type="EMBL" id="KB933061">
    <property type="protein sequence ID" value="EOO00782.1"/>
    <property type="molecule type" value="Genomic_DNA"/>
</dbReference>
<dbReference type="KEGG" id="tmn:UCRPA7_3736"/>
<keyword evidence="3" id="KW-0645">Protease</keyword>
<organism evidence="3 4">
    <name type="scientific">Phaeoacremonium minimum (strain UCR-PA7)</name>
    <name type="common">Esca disease fungus</name>
    <name type="synonym">Togninia minima</name>
    <dbReference type="NCBI Taxonomy" id="1286976"/>
    <lineage>
        <taxon>Eukaryota</taxon>
        <taxon>Fungi</taxon>
        <taxon>Dikarya</taxon>
        <taxon>Ascomycota</taxon>
        <taxon>Pezizomycotina</taxon>
        <taxon>Sordariomycetes</taxon>
        <taxon>Sordariomycetidae</taxon>
        <taxon>Togniniales</taxon>
        <taxon>Togniniaceae</taxon>
        <taxon>Phaeoacremonium</taxon>
    </lineage>
</organism>
<name>R8BN72_PHAM7</name>
<dbReference type="SUPFAM" id="SSF55486">
    <property type="entry name" value="Metalloproteases ('zincins'), catalytic domain"/>
    <property type="match status" value="1"/>
</dbReference>
<sequence length="382" mass="41514">MAARAAAAASNSSAPSLAAARPSARPLGVVTSKIPGLNDGITRPESKFEPGQRALSAMRKVSLERPAPVDSDGIQHVRLLIILVEFEDQKIGTGKHEYFKDLFFSENKIESGSAAEYYKDVSNGKVQMSGDVVGPYKLPRSLVEYCNGDSGAVEEEPNAQTMARDALEAIMTDPVNPINISQYDSGDEDRFVDGLVIVHAGSGAEAEPDDRKAKNLIWSLQWNIGTPVVQDGVSAFAFLTIPEDALLGVTVHELGHLLFHWPDLYDPDNSSNGIGDWCLMAAGSWNALPGKPAGTKPAHPSGWCKLKQGWVEAVNVAENQSLTLEDVKASWQVHRLWENGDLRNKEYFLLENRQKTGYDTALPGDGLFGMKSIPLFPSLLEN</sequence>
<accession>R8BN72</accession>
<keyword evidence="3" id="KW-0378">Hydrolase</keyword>
<dbReference type="RefSeq" id="XP_007914482.1">
    <property type="nucleotide sequence ID" value="XM_007916291.1"/>
</dbReference>
<dbReference type="NCBIfam" id="TIGR03296">
    <property type="entry name" value="M6dom_TIGR03296"/>
    <property type="match status" value="1"/>
</dbReference>
<evidence type="ECO:0000313" key="4">
    <source>
        <dbReference type="Proteomes" id="UP000014074"/>
    </source>
</evidence>
<dbReference type="Proteomes" id="UP000014074">
    <property type="component" value="Unassembled WGS sequence"/>
</dbReference>
<protein>
    <submittedName>
        <fullName evidence="3">Putative m6 family metalloprotease domain-containing protein</fullName>
    </submittedName>
</protein>
<feature type="domain" description="Peptidase M6-like" evidence="2">
    <location>
        <begin position="96"/>
        <end position="305"/>
    </location>
</feature>
<dbReference type="PANTHER" id="PTHR41775:SF1">
    <property type="entry name" value="PEPTIDASE M6-LIKE DOMAIN-CONTAINING PROTEIN"/>
    <property type="match status" value="1"/>
</dbReference>